<accession>I9T0Q2</accession>
<keyword evidence="1" id="KW-0732">Signal</keyword>
<dbReference type="EMBL" id="AGXV01000032">
    <property type="protein sequence ID" value="EIY62153.1"/>
    <property type="molecule type" value="Genomic_DNA"/>
</dbReference>
<dbReference type="PATRIC" id="fig|997887.3.peg.2878"/>
<dbReference type="RefSeq" id="WP_007480687.1">
    <property type="nucleotide sequence ID" value="NZ_JH724308.1"/>
</dbReference>
<dbReference type="HOGENOM" id="CLU_541680_0_0_10"/>
<feature type="signal peptide" evidence="1">
    <location>
        <begin position="1"/>
        <end position="21"/>
    </location>
</feature>
<dbReference type="Proteomes" id="UP000005150">
    <property type="component" value="Unassembled WGS sequence"/>
</dbReference>
<protein>
    <recommendedName>
        <fullName evidence="4">Por secretion system C-terminal sorting domain-containing protein</fullName>
    </recommendedName>
</protein>
<gene>
    <name evidence="2" type="ORF">HMPREF1071_02773</name>
</gene>
<reference evidence="2 3" key="1">
    <citation type="submission" date="2012-02" db="EMBL/GenBank/DDBJ databases">
        <title>The Genome Sequence of Bacteroides salyersiae CL02T12C01.</title>
        <authorList>
            <consortium name="The Broad Institute Genome Sequencing Platform"/>
            <person name="Earl A."/>
            <person name="Ward D."/>
            <person name="Feldgarden M."/>
            <person name="Gevers D."/>
            <person name="Zitomersky N.L."/>
            <person name="Coyne M.J."/>
            <person name="Comstock L.E."/>
            <person name="Young S.K."/>
            <person name="Zeng Q."/>
            <person name="Gargeya S."/>
            <person name="Fitzgerald M."/>
            <person name="Haas B."/>
            <person name="Abouelleil A."/>
            <person name="Alvarado L."/>
            <person name="Arachchi H.M."/>
            <person name="Berlin A."/>
            <person name="Chapman S.B."/>
            <person name="Gearin G."/>
            <person name="Goldberg J."/>
            <person name="Griggs A."/>
            <person name="Gujja S."/>
            <person name="Hansen M."/>
            <person name="Heiman D."/>
            <person name="Howarth C."/>
            <person name="Larimer J."/>
            <person name="Lui A."/>
            <person name="MacDonald P.J.P."/>
            <person name="McCowen C."/>
            <person name="Montmayeur A."/>
            <person name="Murphy C."/>
            <person name="Neiman D."/>
            <person name="Pearson M."/>
            <person name="Priest M."/>
            <person name="Roberts A."/>
            <person name="Saif S."/>
            <person name="Shea T."/>
            <person name="Sisk P."/>
            <person name="Stolte C."/>
            <person name="Sykes S."/>
            <person name="Wortman J."/>
            <person name="Nusbaum C."/>
            <person name="Birren B."/>
        </authorList>
    </citation>
    <scope>NUCLEOTIDE SEQUENCE [LARGE SCALE GENOMIC DNA]</scope>
    <source>
        <strain evidence="2 3">CL02T12C01</strain>
    </source>
</reference>
<comment type="caution">
    <text evidence="2">The sequence shown here is derived from an EMBL/GenBank/DDBJ whole genome shotgun (WGS) entry which is preliminary data.</text>
</comment>
<evidence type="ECO:0000313" key="2">
    <source>
        <dbReference type="EMBL" id="EIY62153.1"/>
    </source>
</evidence>
<sequence>MRNITILLLILSCVFAGHIQAQTEFSKTGTQWKVNRFCYGIWNDTYINDDYFYELGTDTLLGDKNCKKLYLDKVLVGAFLEEDRKVWYYPFQEYVNIPDRVLLYDFSKEKGDKIESYKIPWNIGGNLSYCDFFDEPITLTVEDVYYECGRKIMVVSALADYYCREDAWIEGIGSPSGFWGAYEVAATDGVNRNTSLAQVFASDKSVLYYKGQVINPDYQSTFLRPGKTWEIQTPSNSIDKISIGEPRMINGYPSYPVYKGTYHYDGGYLYDVNGTIYWLFGGYYDDLLDCDQYLYSFDFSEVDRIYLCVSHNVNMVYYVPPTYEPYTVTRTDRIQCMGKSLKRIVLEGKIKHVWLEDVGSLNLLLYLEGSGYHWDASEYKLLRCYVGDEVIYDSTDFPDGIEGIGASVPTYSIADGKLMVHNASGYRLSFYNLSGVEVYSQILSETTETVPLPAFSTTILIGKLQKGDAVISFKIGEIGK</sequence>
<feature type="chain" id="PRO_5003726271" description="Por secretion system C-terminal sorting domain-containing protein" evidence="1">
    <location>
        <begin position="22"/>
        <end position="480"/>
    </location>
</feature>
<evidence type="ECO:0000256" key="1">
    <source>
        <dbReference type="SAM" id="SignalP"/>
    </source>
</evidence>
<evidence type="ECO:0008006" key="4">
    <source>
        <dbReference type="Google" id="ProtNLM"/>
    </source>
</evidence>
<evidence type="ECO:0000313" key="3">
    <source>
        <dbReference type="Proteomes" id="UP000005150"/>
    </source>
</evidence>
<organism evidence="2 3">
    <name type="scientific">Bacteroides salyersiae CL02T12C01</name>
    <dbReference type="NCBI Taxonomy" id="997887"/>
    <lineage>
        <taxon>Bacteria</taxon>
        <taxon>Pseudomonadati</taxon>
        <taxon>Bacteroidota</taxon>
        <taxon>Bacteroidia</taxon>
        <taxon>Bacteroidales</taxon>
        <taxon>Bacteroidaceae</taxon>
        <taxon>Bacteroides</taxon>
    </lineage>
</organism>
<dbReference type="AlphaFoldDB" id="I9T0Q2"/>
<keyword evidence="3" id="KW-1185">Reference proteome</keyword>
<name>I9T0Q2_9BACE</name>
<proteinExistence type="predicted"/>
<dbReference type="OrthoDB" id="9809277at2"/>